<comment type="caution">
    <text evidence="2">The sequence shown here is derived from an EMBL/GenBank/DDBJ whole genome shotgun (WGS) entry which is preliminary data.</text>
</comment>
<gene>
    <name evidence="2" type="ORF">Q2T77_23205</name>
</gene>
<dbReference type="RefSeq" id="WP_301812909.1">
    <property type="nucleotide sequence ID" value="NZ_JAUJZH010000018.1"/>
</dbReference>
<reference evidence="2" key="1">
    <citation type="submission" date="2023-06" db="EMBL/GenBank/DDBJ databases">
        <authorList>
            <person name="Jiang Y."/>
            <person name="Liu Q."/>
        </authorList>
    </citation>
    <scope>NUCLEOTIDE SEQUENCE</scope>
    <source>
        <strain evidence="2">CGMCC 1.12090</strain>
    </source>
</reference>
<accession>A0ABT8S8V4</accession>
<proteinExistence type="predicted"/>
<keyword evidence="3" id="KW-1185">Reference proteome</keyword>
<dbReference type="EMBL" id="JAUKVY010000018">
    <property type="protein sequence ID" value="MDO1535208.1"/>
    <property type="molecule type" value="Genomic_DNA"/>
</dbReference>
<evidence type="ECO:0000313" key="3">
    <source>
        <dbReference type="Proteomes" id="UP001169027"/>
    </source>
</evidence>
<organism evidence="2 3">
    <name type="scientific">Variovorax ginsengisoli</name>
    <dbReference type="NCBI Taxonomy" id="363844"/>
    <lineage>
        <taxon>Bacteria</taxon>
        <taxon>Pseudomonadati</taxon>
        <taxon>Pseudomonadota</taxon>
        <taxon>Betaproteobacteria</taxon>
        <taxon>Burkholderiales</taxon>
        <taxon>Comamonadaceae</taxon>
        <taxon>Variovorax</taxon>
    </lineage>
</organism>
<name>A0ABT8S8V4_9BURK</name>
<evidence type="ECO:0000256" key="1">
    <source>
        <dbReference type="SAM" id="SignalP"/>
    </source>
</evidence>
<sequence length="162" mass="17235">MRHPFLAALMLAAVPLVYAQTTYTDPDGGRYTLQVPPGWRVEAQSGGVSFLKGPAYASVMKVSGRGAPKGLVEAIGQKFPSQWPRFAGTTSGDSLFGGKPGAYAWFTGVNPRGTEAVLKIVATVDGETGYVLMISAPRSDFATYKGDLEQIEASFRVTGGRR</sequence>
<feature type="chain" id="PRO_5045410322" description="PsbP C-terminal domain-containing protein" evidence="1">
    <location>
        <begin position="20"/>
        <end position="162"/>
    </location>
</feature>
<protein>
    <recommendedName>
        <fullName evidence="4">PsbP C-terminal domain-containing protein</fullName>
    </recommendedName>
</protein>
<evidence type="ECO:0008006" key="4">
    <source>
        <dbReference type="Google" id="ProtNLM"/>
    </source>
</evidence>
<dbReference type="Proteomes" id="UP001169027">
    <property type="component" value="Unassembled WGS sequence"/>
</dbReference>
<evidence type="ECO:0000313" key="2">
    <source>
        <dbReference type="EMBL" id="MDO1535208.1"/>
    </source>
</evidence>
<keyword evidence="1" id="KW-0732">Signal</keyword>
<feature type="signal peptide" evidence="1">
    <location>
        <begin position="1"/>
        <end position="19"/>
    </location>
</feature>